<dbReference type="Pfam" id="PF13520">
    <property type="entry name" value="AA_permease_2"/>
    <property type="match status" value="1"/>
</dbReference>
<feature type="transmembrane region" description="Helical" evidence="6">
    <location>
        <begin position="375"/>
        <end position="395"/>
    </location>
</feature>
<dbReference type="OrthoDB" id="3257095at2759"/>
<feature type="transmembrane region" description="Helical" evidence="6">
    <location>
        <begin position="38"/>
        <end position="61"/>
    </location>
</feature>
<comment type="caution">
    <text evidence="7">The sequence shown here is derived from an EMBL/GenBank/DDBJ whole genome shotgun (WGS) entry which is preliminary data.</text>
</comment>
<sequence length="524" mass="57292">MNTTDQQEKHNVISDVSSDDDARELAKLGKKPVLRRNFSLVAILGLSCTLMVTWEGLFSVFVFGLQNGGPAGLIYGFLFVWIGYGCVVATMGELVSMWPTAGGQYHWVHMLAPDRWKCILSYITGWQSVIAWQAISASDGVLMATAIQGLVINSRSSYVSERWHGTLMAMAVVVICLIFNSFWSKGLPHVETATFLLHVLLFIIVLVIITVMSPEKSSNSEVWTLFLNDGGYESKGLSFFVGLITPVFAFTGVDGAVHMSEEVRNSSRVVPWAMLGSLLINGVTGFAMLVAILYCIGDIEAALSTPTGYPFIEIFTYATRSVTGGTAVSALIITMFGACAISTLASASRQLWAFSRDNAVPNARMMTYVHPKMKVPVVSIGVTCLVSALLSIINVGSTTVFNAVVSLTVSGFFGSYILPFSLLLYKRVKNPEHLPKAPYSLGKWGVLVNAWAIAWSVLVLFFSFWPQNIPVTPVNMNWSPLLWGAVNIFAFVFWVVHGRKVYKGPVVETYIERNGEGAVIVRGV</sequence>
<evidence type="ECO:0000313" key="7">
    <source>
        <dbReference type="EMBL" id="KAF3041367.1"/>
    </source>
</evidence>
<comment type="subcellular location">
    <subcellularLocation>
        <location evidence="1">Membrane</location>
        <topology evidence="1">Multi-pass membrane protein</topology>
    </subcellularLocation>
</comment>
<dbReference type="PIRSF" id="PIRSF006060">
    <property type="entry name" value="AA_transporter"/>
    <property type="match status" value="1"/>
</dbReference>
<dbReference type="PANTHER" id="PTHR45649">
    <property type="entry name" value="AMINO-ACID PERMEASE BAT1"/>
    <property type="match status" value="1"/>
</dbReference>
<organism evidence="7 8">
    <name type="scientific">Didymella heteroderae</name>
    <dbReference type="NCBI Taxonomy" id="1769908"/>
    <lineage>
        <taxon>Eukaryota</taxon>
        <taxon>Fungi</taxon>
        <taxon>Dikarya</taxon>
        <taxon>Ascomycota</taxon>
        <taxon>Pezizomycotina</taxon>
        <taxon>Dothideomycetes</taxon>
        <taxon>Pleosporomycetidae</taxon>
        <taxon>Pleosporales</taxon>
        <taxon>Pleosporineae</taxon>
        <taxon>Didymellaceae</taxon>
        <taxon>Didymella</taxon>
    </lineage>
</organism>
<dbReference type="GO" id="GO:0016020">
    <property type="term" value="C:membrane"/>
    <property type="evidence" value="ECO:0007669"/>
    <property type="project" value="UniProtKB-SubCell"/>
</dbReference>
<feature type="transmembrane region" description="Helical" evidence="6">
    <location>
        <begin position="477"/>
        <end position="496"/>
    </location>
</feature>
<evidence type="ECO:0000313" key="8">
    <source>
        <dbReference type="Proteomes" id="UP000758155"/>
    </source>
</evidence>
<gene>
    <name evidence="7" type="ORF">E8E12_008589</name>
</gene>
<keyword evidence="4 6" id="KW-1133">Transmembrane helix</keyword>
<evidence type="ECO:0000256" key="2">
    <source>
        <dbReference type="ARBA" id="ARBA00022448"/>
    </source>
</evidence>
<proteinExistence type="predicted"/>
<evidence type="ECO:0000256" key="1">
    <source>
        <dbReference type="ARBA" id="ARBA00004141"/>
    </source>
</evidence>
<evidence type="ECO:0000256" key="6">
    <source>
        <dbReference type="SAM" id="Phobius"/>
    </source>
</evidence>
<dbReference type="InterPro" id="IPR002293">
    <property type="entry name" value="AA/rel_permease1"/>
</dbReference>
<feature type="transmembrane region" description="Helical" evidence="6">
    <location>
        <begin position="163"/>
        <end position="183"/>
    </location>
</feature>
<dbReference type="EMBL" id="SWKV01000021">
    <property type="protein sequence ID" value="KAF3041367.1"/>
    <property type="molecule type" value="Genomic_DNA"/>
</dbReference>
<feature type="transmembrane region" description="Helical" evidence="6">
    <location>
        <begin position="195"/>
        <end position="213"/>
    </location>
</feature>
<dbReference type="GO" id="GO:0022857">
    <property type="term" value="F:transmembrane transporter activity"/>
    <property type="evidence" value="ECO:0007669"/>
    <property type="project" value="InterPro"/>
</dbReference>
<accession>A0A9P4WTC4</accession>
<protein>
    <recommendedName>
        <fullName evidence="9">Amino acid transporter</fullName>
    </recommendedName>
</protein>
<feature type="transmembrane region" description="Helical" evidence="6">
    <location>
        <begin position="327"/>
        <end position="347"/>
    </location>
</feature>
<feature type="transmembrane region" description="Helical" evidence="6">
    <location>
        <begin position="446"/>
        <end position="465"/>
    </location>
</feature>
<dbReference type="PANTHER" id="PTHR45649:SF1">
    <property type="entry name" value="TRANSPORTER, PUTATIVE (EUROFUNG)-RELATED"/>
    <property type="match status" value="1"/>
</dbReference>
<dbReference type="Gene3D" id="1.20.1740.10">
    <property type="entry name" value="Amino acid/polyamine transporter I"/>
    <property type="match status" value="1"/>
</dbReference>
<keyword evidence="5 6" id="KW-0472">Membrane</keyword>
<evidence type="ECO:0000256" key="3">
    <source>
        <dbReference type="ARBA" id="ARBA00022692"/>
    </source>
</evidence>
<dbReference type="Proteomes" id="UP000758155">
    <property type="component" value="Unassembled WGS sequence"/>
</dbReference>
<name>A0A9P4WTC4_9PLEO</name>
<evidence type="ECO:0000256" key="4">
    <source>
        <dbReference type="ARBA" id="ARBA00022989"/>
    </source>
</evidence>
<keyword evidence="8" id="KW-1185">Reference proteome</keyword>
<feature type="transmembrane region" description="Helical" evidence="6">
    <location>
        <begin position="237"/>
        <end position="257"/>
    </location>
</feature>
<feature type="transmembrane region" description="Helical" evidence="6">
    <location>
        <begin position="269"/>
        <end position="294"/>
    </location>
</feature>
<evidence type="ECO:0008006" key="9">
    <source>
        <dbReference type="Google" id="ProtNLM"/>
    </source>
</evidence>
<keyword evidence="3 6" id="KW-0812">Transmembrane</keyword>
<reference evidence="7" key="1">
    <citation type="submission" date="2019-04" db="EMBL/GenBank/DDBJ databases">
        <title>Sequencing of skin fungus with MAO and IRED activity.</title>
        <authorList>
            <person name="Marsaioli A.J."/>
            <person name="Bonatto J.M.C."/>
            <person name="Reis Junior O."/>
        </authorList>
    </citation>
    <scope>NUCLEOTIDE SEQUENCE</scope>
    <source>
        <strain evidence="7">28M1</strain>
    </source>
</reference>
<evidence type="ECO:0000256" key="5">
    <source>
        <dbReference type="ARBA" id="ARBA00023136"/>
    </source>
</evidence>
<dbReference type="AlphaFoldDB" id="A0A9P4WTC4"/>
<feature type="transmembrane region" description="Helical" evidence="6">
    <location>
        <begin position="401"/>
        <end position="425"/>
    </location>
</feature>
<feature type="transmembrane region" description="Helical" evidence="6">
    <location>
        <begin position="73"/>
        <end position="95"/>
    </location>
</feature>
<keyword evidence="2" id="KW-0813">Transport</keyword>